<dbReference type="EMBL" id="JAGPYM010000002">
    <property type="protein sequence ID" value="KAH6898761.1"/>
    <property type="molecule type" value="Genomic_DNA"/>
</dbReference>
<feature type="transmembrane region" description="Helical" evidence="6">
    <location>
        <begin position="15"/>
        <end position="36"/>
    </location>
</feature>
<feature type="transmembrane region" description="Helical" evidence="6">
    <location>
        <begin position="97"/>
        <end position="115"/>
    </location>
</feature>
<sequence>MTTFIPSLTLPSGVFLNPAVSVLLPIGLGIASGLSATQTQKTYLSLKKPELYPPPWLFGPVWTVLYGLMGYTAYRATFNGLSPLNSPATISAAHEGMTLYTIQLGLNLIWTPLFFGFNRPILATIDIVSLLGVNAYLTYVWSSVDPVASLCQVPYLGWLSFATYLCSRIGYLNNWDLSGKSGKQE</sequence>
<evidence type="ECO:0000313" key="7">
    <source>
        <dbReference type="EMBL" id="KAH6898761.1"/>
    </source>
</evidence>
<dbReference type="PIRSF" id="PIRSF005859">
    <property type="entry name" value="PBR"/>
    <property type="match status" value="1"/>
</dbReference>
<name>A0A9P9AW01_9HYPO</name>
<reference evidence="7 8" key="1">
    <citation type="journal article" date="2021" name="Nat. Commun.">
        <title>Genetic determinants of endophytism in the Arabidopsis root mycobiome.</title>
        <authorList>
            <person name="Mesny F."/>
            <person name="Miyauchi S."/>
            <person name="Thiergart T."/>
            <person name="Pickel B."/>
            <person name="Atanasova L."/>
            <person name="Karlsson M."/>
            <person name="Huettel B."/>
            <person name="Barry K.W."/>
            <person name="Haridas S."/>
            <person name="Chen C."/>
            <person name="Bauer D."/>
            <person name="Andreopoulos W."/>
            <person name="Pangilinan J."/>
            <person name="LaButti K."/>
            <person name="Riley R."/>
            <person name="Lipzen A."/>
            <person name="Clum A."/>
            <person name="Drula E."/>
            <person name="Henrissat B."/>
            <person name="Kohler A."/>
            <person name="Grigoriev I.V."/>
            <person name="Martin F.M."/>
            <person name="Hacquard S."/>
        </authorList>
    </citation>
    <scope>NUCLEOTIDE SEQUENCE [LARGE SCALE GENOMIC DNA]</scope>
    <source>
        <strain evidence="7 8">MPI-CAGE-CH-0241</strain>
    </source>
</reference>
<dbReference type="AlphaFoldDB" id="A0A9P9AW01"/>
<dbReference type="PANTHER" id="PTHR10057:SF0">
    <property type="entry name" value="TRANSLOCATOR PROTEIN"/>
    <property type="match status" value="1"/>
</dbReference>
<proteinExistence type="inferred from homology"/>
<keyword evidence="5 6" id="KW-0472">Membrane</keyword>
<evidence type="ECO:0000256" key="1">
    <source>
        <dbReference type="ARBA" id="ARBA00004141"/>
    </source>
</evidence>
<comment type="subcellular location">
    <subcellularLocation>
        <location evidence="1">Membrane</location>
        <topology evidence="1">Multi-pass membrane protein</topology>
    </subcellularLocation>
</comment>
<evidence type="ECO:0000256" key="4">
    <source>
        <dbReference type="ARBA" id="ARBA00022989"/>
    </source>
</evidence>
<protein>
    <submittedName>
        <fullName evidence="7">TspO/MBR-related protein</fullName>
    </submittedName>
</protein>
<dbReference type="Gene3D" id="1.20.1260.100">
    <property type="entry name" value="TspO/MBR protein"/>
    <property type="match status" value="1"/>
</dbReference>
<keyword evidence="3 6" id="KW-0812">Transmembrane</keyword>
<dbReference type="PANTHER" id="PTHR10057">
    <property type="entry name" value="PERIPHERAL-TYPE BENZODIAZEPINE RECEPTOR"/>
    <property type="match status" value="1"/>
</dbReference>
<dbReference type="InterPro" id="IPR004307">
    <property type="entry name" value="TspO_MBR"/>
</dbReference>
<dbReference type="Pfam" id="PF03073">
    <property type="entry name" value="TspO_MBR"/>
    <property type="match status" value="1"/>
</dbReference>
<dbReference type="Proteomes" id="UP000777438">
    <property type="component" value="Unassembled WGS sequence"/>
</dbReference>
<dbReference type="OrthoDB" id="8841220at2759"/>
<dbReference type="GO" id="GO:0033013">
    <property type="term" value="P:tetrapyrrole metabolic process"/>
    <property type="evidence" value="ECO:0007669"/>
    <property type="project" value="UniProtKB-ARBA"/>
</dbReference>
<dbReference type="FunFam" id="1.20.1260.100:FF:000001">
    <property type="entry name" value="translocator protein 2"/>
    <property type="match status" value="1"/>
</dbReference>
<evidence type="ECO:0000256" key="3">
    <source>
        <dbReference type="ARBA" id="ARBA00022692"/>
    </source>
</evidence>
<organism evidence="7 8">
    <name type="scientific">Thelonectria olida</name>
    <dbReference type="NCBI Taxonomy" id="1576542"/>
    <lineage>
        <taxon>Eukaryota</taxon>
        <taxon>Fungi</taxon>
        <taxon>Dikarya</taxon>
        <taxon>Ascomycota</taxon>
        <taxon>Pezizomycotina</taxon>
        <taxon>Sordariomycetes</taxon>
        <taxon>Hypocreomycetidae</taxon>
        <taxon>Hypocreales</taxon>
        <taxon>Nectriaceae</taxon>
        <taxon>Thelonectria</taxon>
    </lineage>
</organism>
<evidence type="ECO:0000313" key="8">
    <source>
        <dbReference type="Proteomes" id="UP000777438"/>
    </source>
</evidence>
<dbReference type="CDD" id="cd15904">
    <property type="entry name" value="TSPO_MBR"/>
    <property type="match status" value="1"/>
</dbReference>
<evidence type="ECO:0000256" key="6">
    <source>
        <dbReference type="SAM" id="Phobius"/>
    </source>
</evidence>
<evidence type="ECO:0000256" key="2">
    <source>
        <dbReference type="ARBA" id="ARBA00007524"/>
    </source>
</evidence>
<feature type="transmembrane region" description="Helical" evidence="6">
    <location>
        <begin position="56"/>
        <end position="77"/>
    </location>
</feature>
<keyword evidence="8" id="KW-1185">Reference proteome</keyword>
<dbReference type="GO" id="GO:0005741">
    <property type="term" value="C:mitochondrial outer membrane"/>
    <property type="evidence" value="ECO:0007669"/>
    <property type="project" value="TreeGrafter"/>
</dbReference>
<comment type="caution">
    <text evidence="7">The sequence shown here is derived from an EMBL/GenBank/DDBJ whole genome shotgun (WGS) entry which is preliminary data.</text>
</comment>
<accession>A0A9P9AW01</accession>
<dbReference type="InterPro" id="IPR038330">
    <property type="entry name" value="TspO/MBR-related_sf"/>
</dbReference>
<keyword evidence="4 6" id="KW-1133">Transmembrane helix</keyword>
<comment type="similarity">
    <text evidence="2">Belongs to the TspO/BZRP family.</text>
</comment>
<evidence type="ECO:0000256" key="5">
    <source>
        <dbReference type="ARBA" id="ARBA00023136"/>
    </source>
</evidence>
<gene>
    <name evidence="7" type="ORF">B0T10DRAFT_118526</name>
</gene>